<dbReference type="AlphaFoldDB" id="A0A426XZH4"/>
<accession>A0A426XZH4</accession>
<feature type="compositionally biased region" description="Basic and acidic residues" evidence="1">
    <location>
        <begin position="214"/>
        <end position="225"/>
    </location>
</feature>
<feature type="compositionally biased region" description="Basic residues" evidence="1">
    <location>
        <begin position="123"/>
        <end position="133"/>
    </location>
</feature>
<feature type="region of interest" description="Disordered" evidence="1">
    <location>
        <begin position="29"/>
        <end position="190"/>
    </location>
</feature>
<sequence>MILIPSPTDEENRRGVVTVLEEKGRIREGVEEEKKEKWLCPSASARGDASVVKGKRRREEEEEREEREEEKRERRLRLGLQLEEEEEEERKEATARVATPLFPTRGNRGGAVCRGRRGEEEKKKKRKKRKGRRGCCCGSCSWERRRGRKKRRRGRREGATAEAEREGKEEEQRRKKRLQLGEAKEDKVRTERGLLSSAFCRGGVSVEKGKRIKREREEGRKRREQCYAFLTRKQSSYASRGRREGEEEERKEEKRGRRLQLGLRLGERKERKSRRGKRRRDYH</sequence>
<evidence type="ECO:0000256" key="1">
    <source>
        <dbReference type="SAM" id="MobiDB-lite"/>
    </source>
</evidence>
<feature type="compositionally biased region" description="Basic residues" evidence="1">
    <location>
        <begin position="145"/>
        <end position="155"/>
    </location>
</feature>
<proteinExistence type="predicted"/>
<feature type="region of interest" description="Disordered" evidence="1">
    <location>
        <begin position="210"/>
        <end position="283"/>
    </location>
</feature>
<gene>
    <name evidence="2" type="ORF">B296_00029260</name>
</gene>
<feature type="compositionally biased region" description="Basic residues" evidence="1">
    <location>
        <begin position="271"/>
        <end position="283"/>
    </location>
</feature>
<organism evidence="2 3">
    <name type="scientific">Ensete ventricosum</name>
    <name type="common">Abyssinian banana</name>
    <name type="synonym">Musa ensete</name>
    <dbReference type="NCBI Taxonomy" id="4639"/>
    <lineage>
        <taxon>Eukaryota</taxon>
        <taxon>Viridiplantae</taxon>
        <taxon>Streptophyta</taxon>
        <taxon>Embryophyta</taxon>
        <taxon>Tracheophyta</taxon>
        <taxon>Spermatophyta</taxon>
        <taxon>Magnoliopsida</taxon>
        <taxon>Liliopsida</taxon>
        <taxon>Zingiberales</taxon>
        <taxon>Musaceae</taxon>
        <taxon>Ensete</taxon>
    </lineage>
</organism>
<feature type="compositionally biased region" description="Basic and acidic residues" evidence="1">
    <location>
        <begin position="156"/>
        <end position="173"/>
    </location>
</feature>
<name>A0A426XZH4_ENSVE</name>
<comment type="caution">
    <text evidence="2">The sequence shown here is derived from an EMBL/GenBank/DDBJ whole genome shotgun (WGS) entry which is preliminary data.</text>
</comment>
<evidence type="ECO:0000313" key="2">
    <source>
        <dbReference type="EMBL" id="RRT44862.1"/>
    </source>
</evidence>
<evidence type="ECO:0000313" key="3">
    <source>
        <dbReference type="Proteomes" id="UP000287651"/>
    </source>
</evidence>
<feature type="compositionally biased region" description="Basic and acidic residues" evidence="1">
    <location>
        <begin position="29"/>
        <end position="38"/>
    </location>
</feature>
<dbReference type="EMBL" id="AMZH03016196">
    <property type="protein sequence ID" value="RRT44862.1"/>
    <property type="molecule type" value="Genomic_DNA"/>
</dbReference>
<dbReference type="Proteomes" id="UP000287651">
    <property type="component" value="Unassembled WGS sequence"/>
</dbReference>
<protein>
    <submittedName>
        <fullName evidence="2">Uncharacterized protein</fullName>
    </submittedName>
</protein>
<reference evidence="2 3" key="1">
    <citation type="journal article" date="2014" name="Agronomy (Basel)">
        <title>A Draft Genome Sequence for Ensete ventricosum, the Drought-Tolerant Tree Against Hunger.</title>
        <authorList>
            <person name="Harrison J."/>
            <person name="Moore K.A."/>
            <person name="Paszkiewicz K."/>
            <person name="Jones T."/>
            <person name="Grant M."/>
            <person name="Ambacheew D."/>
            <person name="Muzemil S."/>
            <person name="Studholme D.J."/>
        </authorList>
    </citation>
    <scope>NUCLEOTIDE SEQUENCE [LARGE SCALE GENOMIC DNA]</scope>
</reference>